<dbReference type="EMBL" id="CP035037">
    <property type="protein sequence ID" value="QAB17799.1"/>
    <property type="molecule type" value="Genomic_DNA"/>
</dbReference>
<dbReference type="Proteomes" id="UP000285768">
    <property type="component" value="Chromosome"/>
</dbReference>
<proteinExistence type="predicted"/>
<evidence type="ECO:0000313" key="3">
    <source>
        <dbReference type="EMBL" id="QAB17799.1"/>
    </source>
</evidence>
<keyword evidence="1" id="KW-0560">Oxidoreductase</keyword>
<dbReference type="InterPro" id="IPR012349">
    <property type="entry name" value="Split_barrel_FMN-bd"/>
</dbReference>
<evidence type="ECO:0000256" key="1">
    <source>
        <dbReference type="ARBA" id="ARBA00023002"/>
    </source>
</evidence>
<dbReference type="PANTHER" id="PTHR30466">
    <property type="entry name" value="FLAVIN REDUCTASE"/>
    <property type="match status" value="1"/>
</dbReference>
<feature type="domain" description="Flavin reductase like" evidence="2">
    <location>
        <begin position="19"/>
        <end position="163"/>
    </location>
</feature>
<evidence type="ECO:0000259" key="2">
    <source>
        <dbReference type="SMART" id="SM00903"/>
    </source>
</evidence>
<dbReference type="PANTHER" id="PTHR30466:SF1">
    <property type="entry name" value="FMN REDUCTASE (NADH) RUTF"/>
    <property type="match status" value="1"/>
</dbReference>
<dbReference type="Gene3D" id="2.30.110.10">
    <property type="entry name" value="Electron Transport, Fmn-binding Protein, Chain A"/>
    <property type="match status" value="1"/>
</dbReference>
<name>A0ABX5QFR2_9MICO</name>
<dbReference type="Pfam" id="PF01613">
    <property type="entry name" value="Flavin_Reduct"/>
    <property type="match status" value="1"/>
</dbReference>
<dbReference type="SMART" id="SM00903">
    <property type="entry name" value="Flavin_Reduct"/>
    <property type="match status" value="1"/>
</dbReference>
<evidence type="ECO:0000313" key="4">
    <source>
        <dbReference type="Proteomes" id="UP000285768"/>
    </source>
</evidence>
<gene>
    <name evidence="3" type="ORF">Leucomu_07600</name>
</gene>
<dbReference type="InterPro" id="IPR002563">
    <property type="entry name" value="Flavin_Rdtase-like_dom"/>
</dbReference>
<reference evidence="3 4" key="1">
    <citation type="submission" date="2019-01" db="EMBL/GenBank/DDBJ databases">
        <title>Leucobacter muris sp. nov. isolated from the nose of a laboratory mouse.</title>
        <authorList>
            <person name="Benga L."/>
            <person name="Sproeer C."/>
            <person name="Schumann P."/>
            <person name="Verbarg S."/>
            <person name="Bunk B."/>
            <person name="Engelhardt E."/>
            <person name="Benten P.M."/>
            <person name="Sager M."/>
        </authorList>
    </citation>
    <scope>NUCLEOTIDE SEQUENCE [LARGE SCALE GENOMIC DNA]</scope>
    <source>
        <strain evidence="3 4">DSM 101948</strain>
    </source>
</reference>
<dbReference type="RefSeq" id="WP_017882560.1">
    <property type="nucleotide sequence ID" value="NZ_CP035037.1"/>
</dbReference>
<protein>
    <submittedName>
        <fullName evidence="3">Flavin reductase</fullName>
    </submittedName>
</protein>
<dbReference type="InterPro" id="IPR050268">
    <property type="entry name" value="NADH-dep_flavin_reductase"/>
</dbReference>
<organism evidence="3 4">
    <name type="scientific">Leucobacter muris</name>
    <dbReference type="NCBI Taxonomy" id="1935379"/>
    <lineage>
        <taxon>Bacteria</taxon>
        <taxon>Bacillati</taxon>
        <taxon>Actinomycetota</taxon>
        <taxon>Actinomycetes</taxon>
        <taxon>Micrococcales</taxon>
        <taxon>Microbacteriaceae</taxon>
        <taxon>Leucobacter</taxon>
    </lineage>
</organism>
<dbReference type="SUPFAM" id="SSF50475">
    <property type="entry name" value="FMN-binding split barrel"/>
    <property type="match status" value="1"/>
</dbReference>
<accession>A0ABX5QFR2</accession>
<sequence>MTTDPQTEHIGAEALKRAFREHPTGVALITAQTPEGPVGLTASSVASVGIDPAALSFSVTRATGSAGGILGAETYLVHLLDARHAEIAAAFAVSGSERFTPEQGWSMLPTGEPHLPHTRVALRCRTLHSLGVGASVIVVAEVLDAVFGEPADPMVYLDRAFRTLAPVV</sequence>
<keyword evidence="4" id="KW-1185">Reference proteome</keyword>